<gene>
    <name evidence="2" type="ORF">SAMN05444002_0469</name>
</gene>
<dbReference type="InterPro" id="IPR006311">
    <property type="entry name" value="TAT_signal"/>
</dbReference>
<dbReference type="RefSeq" id="WP_074254652.1">
    <property type="nucleotide sequence ID" value="NZ_FSRL01000001.1"/>
</dbReference>
<accession>A0A1N6E8X1</accession>
<dbReference type="GO" id="GO:0019441">
    <property type="term" value="P:L-tryptophan catabolic process to kynurenine"/>
    <property type="evidence" value="ECO:0007669"/>
    <property type="project" value="InterPro"/>
</dbReference>
<dbReference type="InterPro" id="IPR007325">
    <property type="entry name" value="KFase/CYL"/>
</dbReference>
<dbReference type="GO" id="GO:0004061">
    <property type="term" value="F:arylformamidase activity"/>
    <property type="evidence" value="ECO:0007669"/>
    <property type="project" value="InterPro"/>
</dbReference>
<dbReference type="PANTHER" id="PTHR31118">
    <property type="entry name" value="CYCLASE-LIKE PROTEIN 2"/>
    <property type="match status" value="1"/>
</dbReference>
<dbReference type="InterPro" id="IPR037175">
    <property type="entry name" value="KFase_sf"/>
</dbReference>
<dbReference type="EMBL" id="FSRL01000001">
    <property type="protein sequence ID" value="SIN79478.1"/>
    <property type="molecule type" value="Genomic_DNA"/>
</dbReference>
<protein>
    <submittedName>
        <fullName evidence="2">Kynurenine formamidase</fullName>
    </submittedName>
</protein>
<dbReference type="AlphaFoldDB" id="A0A1N6E8X1"/>
<dbReference type="Gene3D" id="3.50.30.50">
    <property type="entry name" value="Putative cyclase"/>
    <property type="match status" value="1"/>
</dbReference>
<dbReference type="SUPFAM" id="SSF102198">
    <property type="entry name" value="Putative cyclase"/>
    <property type="match status" value="1"/>
</dbReference>
<reference evidence="3" key="1">
    <citation type="submission" date="2016-11" db="EMBL/GenBank/DDBJ databases">
        <authorList>
            <person name="Varghese N."/>
            <person name="Submissions S."/>
        </authorList>
    </citation>
    <scope>NUCLEOTIDE SEQUENCE [LARGE SCALE GENOMIC DNA]</scope>
    <source>
        <strain evidence="3">DSM 29440</strain>
    </source>
</reference>
<evidence type="ECO:0000256" key="1">
    <source>
        <dbReference type="SAM" id="SignalP"/>
    </source>
</evidence>
<evidence type="ECO:0000313" key="2">
    <source>
        <dbReference type="EMBL" id="SIN79478.1"/>
    </source>
</evidence>
<keyword evidence="3" id="KW-1185">Reference proteome</keyword>
<dbReference type="Pfam" id="PF04199">
    <property type="entry name" value="Cyclase"/>
    <property type="match status" value="1"/>
</dbReference>
<evidence type="ECO:0000313" key="3">
    <source>
        <dbReference type="Proteomes" id="UP000184932"/>
    </source>
</evidence>
<feature type="signal peptide" evidence="1">
    <location>
        <begin position="1"/>
        <end position="44"/>
    </location>
</feature>
<keyword evidence="1" id="KW-0732">Signal</keyword>
<dbReference type="OrthoDB" id="9777007at2"/>
<feature type="chain" id="PRO_5009935585" evidence="1">
    <location>
        <begin position="45"/>
        <end position="271"/>
    </location>
</feature>
<sequence length="271" mass="28074">MCNACLIENVRKSAMSRRGFFARSAAAGVAAVAAGAMAAKPALAQSTGKVVDLTWTLTPEFPTFDGMPGIEFAPDKDYAADGYKIWKVSFFEHSGTHIDAPAHFAEGTNTVDMLPPESLMCPLCVIDLKAKAAEDPNAMVEPEDIEAWVSANGEIPEGACVAMNSGWGAKMGDPSFRNDGAGNFAFPGFAKAATDMLLEMGVASIGVDTLSLDPGNSADFAVHYSWLPAGRYGIENLANLDAVPAAGATLFVGAPKHGGGTGGPARVMAVV</sequence>
<dbReference type="PROSITE" id="PS51318">
    <property type="entry name" value="TAT"/>
    <property type="match status" value="1"/>
</dbReference>
<proteinExistence type="predicted"/>
<organism evidence="2 3">
    <name type="scientific">Vannielia litorea</name>
    <dbReference type="NCBI Taxonomy" id="1217970"/>
    <lineage>
        <taxon>Bacteria</taxon>
        <taxon>Pseudomonadati</taxon>
        <taxon>Pseudomonadota</taxon>
        <taxon>Alphaproteobacteria</taxon>
        <taxon>Rhodobacterales</taxon>
        <taxon>Paracoccaceae</taxon>
        <taxon>Vannielia</taxon>
    </lineage>
</organism>
<dbReference type="PANTHER" id="PTHR31118:SF12">
    <property type="entry name" value="CYCLASE-LIKE PROTEIN 2"/>
    <property type="match status" value="1"/>
</dbReference>
<dbReference type="STRING" id="1217970.SAMN05444002_0469"/>
<name>A0A1N6E8X1_9RHOB</name>
<dbReference type="Proteomes" id="UP000184932">
    <property type="component" value="Unassembled WGS sequence"/>
</dbReference>